<gene>
    <name evidence="3" type="ORF">UX33_C0045G0009</name>
</gene>
<dbReference type="InterPro" id="IPR027417">
    <property type="entry name" value="P-loop_NTPase"/>
</dbReference>
<evidence type="ECO:0000256" key="1">
    <source>
        <dbReference type="SAM" id="Coils"/>
    </source>
</evidence>
<dbReference type="PANTHER" id="PTHR43581:SF2">
    <property type="entry name" value="EXCINUCLEASE ATPASE SUBUNIT"/>
    <property type="match status" value="1"/>
</dbReference>
<dbReference type="InterPro" id="IPR003593">
    <property type="entry name" value="AAA+_ATPase"/>
</dbReference>
<keyword evidence="1" id="KW-0175">Coiled coil</keyword>
<dbReference type="SUPFAM" id="SSF52540">
    <property type="entry name" value="P-loop containing nucleoside triphosphate hydrolases"/>
    <property type="match status" value="1"/>
</dbReference>
<dbReference type="Pfam" id="PF02463">
    <property type="entry name" value="SMC_N"/>
    <property type="match status" value="1"/>
</dbReference>
<proteinExistence type="predicted"/>
<feature type="domain" description="AAA+ ATPase" evidence="2">
    <location>
        <begin position="24"/>
        <end position="345"/>
    </location>
</feature>
<evidence type="ECO:0000313" key="3">
    <source>
        <dbReference type="EMBL" id="KKU20571.1"/>
    </source>
</evidence>
<dbReference type="SMART" id="SM00382">
    <property type="entry name" value="AAA"/>
    <property type="match status" value="1"/>
</dbReference>
<evidence type="ECO:0000259" key="2">
    <source>
        <dbReference type="SMART" id="SM00382"/>
    </source>
</evidence>
<evidence type="ECO:0000313" key="4">
    <source>
        <dbReference type="Proteomes" id="UP000034569"/>
    </source>
</evidence>
<organism evidence="3 4">
    <name type="scientific">Candidatus Azambacteria bacterium GW2011_GWC1_46_13</name>
    <dbReference type="NCBI Taxonomy" id="1618619"/>
    <lineage>
        <taxon>Bacteria</taxon>
        <taxon>Candidatus Azamiibacteriota</taxon>
    </lineage>
</organism>
<dbReference type="Proteomes" id="UP000034569">
    <property type="component" value="Unassembled WGS sequence"/>
</dbReference>
<accession>A0A0G1NJB2</accession>
<dbReference type="AlphaFoldDB" id="A0A0G1NJB2"/>
<dbReference type="InterPro" id="IPR051396">
    <property type="entry name" value="Bact_Antivir_Def_Nuclease"/>
</dbReference>
<dbReference type="CDD" id="cd00267">
    <property type="entry name" value="ABC_ATPase"/>
    <property type="match status" value="1"/>
</dbReference>
<dbReference type="InterPro" id="IPR003395">
    <property type="entry name" value="RecF/RecN/SMC_N"/>
</dbReference>
<protein>
    <recommendedName>
        <fullName evidence="2">AAA+ ATPase domain-containing protein</fullName>
    </recommendedName>
</protein>
<sequence length="575" mass="65470">MKSLSINLTQDYKSFKNGFVVELRGNLIILSGVNGSGKSQLIDIIAQRESHGNKKAISATVKLDAGQISRNDVLRRTFKENVNVPELTHAGTETITSHKNNAWNAYNNYFLNFQNEHLWDYEESSERAKQILVEEYGEQKFNNKQITQAELKDALPSDFVWKSDDIFTNFIGELFFNYALDVYDAKAESGEAGTKFDPSTLSEPPWKQLNNLFSELEFEYRFKDDYFVKNLQINEQPLLFQIKSDGMIDENESRKLADLSDGEKAIISLSFASLSGVKCENRKVLLLDEFDANFNPSLTEIFYKIIDQHFVSKGILVVIATHSPTTISLAPDTASFYEVFKSNSSSSDRILPVQKDAYAELEIANKAFYTRIADQSARIAELEQEKTESQARLSELSGLTKPSLFVEGDIDIQYLNKAAELNTEWKEILDKVEIKEKNGKGGLSKYWKNRLQIKEFLKYPVILLFDCDTGQSDEKDALIYKRCITLNQTNSIKKGIENLFTDALILKAEKTASKKFTQKSIPNVDEPNNQQWIVTNDEKKNLVDWICINAEKDDFANFSVIFNLIKSVLDNVNSN</sequence>
<dbReference type="EMBL" id="LCLU01000045">
    <property type="protein sequence ID" value="KKU20571.1"/>
    <property type="molecule type" value="Genomic_DNA"/>
</dbReference>
<reference evidence="3 4" key="1">
    <citation type="journal article" date="2015" name="Nature">
        <title>rRNA introns, odd ribosomes, and small enigmatic genomes across a large radiation of phyla.</title>
        <authorList>
            <person name="Brown C.T."/>
            <person name="Hug L.A."/>
            <person name="Thomas B.C."/>
            <person name="Sharon I."/>
            <person name="Castelle C.J."/>
            <person name="Singh A."/>
            <person name="Wilkins M.J."/>
            <person name="Williams K.H."/>
            <person name="Banfield J.F."/>
        </authorList>
    </citation>
    <scope>NUCLEOTIDE SEQUENCE [LARGE SCALE GENOMIC DNA]</scope>
</reference>
<dbReference type="PANTHER" id="PTHR43581">
    <property type="entry name" value="ATP/GTP PHOSPHATASE"/>
    <property type="match status" value="1"/>
</dbReference>
<dbReference type="Gene3D" id="3.40.50.300">
    <property type="entry name" value="P-loop containing nucleotide triphosphate hydrolases"/>
    <property type="match status" value="1"/>
</dbReference>
<comment type="caution">
    <text evidence="3">The sequence shown here is derived from an EMBL/GenBank/DDBJ whole genome shotgun (WGS) entry which is preliminary data.</text>
</comment>
<feature type="coiled-coil region" evidence="1">
    <location>
        <begin position="365"/>
        <end position="399"/>
    </location>
</feature>
<name>A0A0G1NJB2_9BACT</name>